<accession>A0A7G9V0S7</accession>
<dbReference type="Proteomes" id="UP000516074">
    <property type="component" value="Segment"/>
</dbReference>
<gene>
    <name evidence="3" type="ORF">phiPsa267_079</name>
</gene>
<feature type="compositionally biased region" description="Polar residues" evidence="1">
    <location>
        <begin position="229"/>
        <end position="238"/>
    </location>
</feature>
<feature type="domain" description="Dit-like phage tail protein N-terminal" evidence="2">
    <location>
        <begin position="15"/>
        <end position="217"/>
    </location>
</feature>
<reference evidence="3 4" key="1">
    <citation type="submission" date="2020-06" db="EMBL/GenBank/DDBJ databases">
        <title>Characterization of Pseudomonas phiPsa374-like phages.</title>
        <authorList>
            <person name="Warring S."/>
            <person name="Malone L.M."/>
            <person name="Easingwood R.A."/>
            <person name="Rigano L."/>
            <person name="Frampton R.A."/>
            <person name="Lopez Acedo E."/>
            <person name="Templeton M.D."/>
            <person name="Kleffmann T."/>
            <person name="Bostina M."/>
            <person name="Fineran P.C."/>
        </authorList>
    </citation>
    <scope>NUCLEOTIDE SEQUENCE [LARGE SCALE GENOMIC DNA]</scope>
</reference>
<name>A0A7G9V0S7_9CAUD</name>
<organism evidence="3 4">
    <name type="scientific">Pseudomonas phage phiPsa267</name>
    <dbReference type="NCBI Taxonomy" id="1460361"/>
    <lineage>
        <taxon>Viruses</taxon>
        <taxon>Duplodnaviria</taxon>
        <taxon>Heunggongvirae</taxon>
        <taxon>Uroviricota</taxon>
        <taxon>Caudoviricetes</taxon>
        <taxon>Vandenendeviridae</taxon>
        <taxon>Gorskivirinae</taxon>
        <taxon>Otagovirus</taxon>
        <taxon>Otagovirus psa267</taxon>
    </lineage>
</organism>
<evidence type="ECO:0000256" key="1">
    <source>
        <dbReference type="SAM" id="MobiDB-lite"/>
    </source>
</evidence>
<evidence type="ECO:0000313" key="3">
    <source>
        <dbReference type="EMBL" id="QNN99882.1"/>
    </source>
</evidence>
<dbReference type="Pfam" id="PF21821">
    <property type="entry name" value="Dit_like"/>
    <property type="match status" value="1"/>
</dbReference>
<dbReference type="EMBL" id="MT670417">
    <property type="protein sequence ID" value="QNN99882.1"/>
    <property type="molecule type" value="Genomic_DNA"/>
</dbReference>
<keyword evidence="4" id="KW-1185">Reference proteome</keyword>
<protein>
    <recommendedName>
        <fullName evidence="2">Dit-like phage tail protein N-terminal domain-containing protein</fullName>
    </recommendedName>
</protein>
<evidence type="ECO:0000259" key="2">
    <source>
        <dbReference type="Pfam" id="PF21821"/>
    </source>
</evidence>
<feature type="region of interest" description="Disordered" evidence="1">
    <location>
        <begin position="223"/>
        <end position="267"/>
    </location>
</feature>
<dbReference type="InterPro" id="IPR048494">
    <property type="entry name" value="Dit-like_N"/>
</dbReference>
<feature type="compositionally biased region" description="Basic and acidic residues" evidence="1">
    <location>
        <begin position="242"/>
        <end position="255"/>
    </location>
</feature>
<proteinExistence type="predicted"/>
<evidence type="ECO:0000313" key="4">
    <source>
        <dbReference type="Proteomes" id="UP000516074"/>
    </source>
</evidence>
<sequence>MSIVIRRNNGDILWFDAITQYDVNYTATVTKHPVASGGFISDHTTTDNVVLNISGILSDADFNINRPANLGSLPTFQFDTGAHVPVDENGLYKPVSKQYTNNSAVVYPVTITDKSSINKILPEVIAQFTKDTIPDAFVTQQDKDKTAKAVQRELIRMWKEREEFQVLDLLEDFVIDSFGPCVLTNLTFREDESSGEALFPTMTIEQVVFTDLQEITVQVKTSNKGRKTGSITTKTGTAAETAPDHAPRTYTKDSKSSAVKPVGPTTQ</sequence>